<reference evidence="2 3" key="1">
    <citation type="submission" date="2023-02" db="EMBL/GenBank/DDBJ databases">
        <title>Genome sequence of Sphingobacterium sp. KACC 22765.</title>
        <authorList>
            <person name="Kim S."/>
            <person name="Heo J."/>
            <person name="Kwon S.-W."/>
        </authorList>
    </citation>
    <scope>NUCLEOTIDE SEQUENCE [LARGE SCALE GENOMIC DNA]</scope>
    <source>
        <strain evidence="2 3">KACC 22765</strain>
    </source>
</reference>
<dbReference type="Pfam" id="PF02464">
    <property type="entry name" value="CinA"/>
    <property type="match status" value="1"/>
</dbReference>
<dbReference type="EMBL" id="CP117880">
    <property type="protein sequence ID" value="WDF66918.1"/>
    <property type="molecule type" value="Genomic_DNA"/>
</dbReference>
<dbReference type="Gene3D" id="3.90.950.20">
    <property type="entry name" value="CinA-like"/>
    <property type="match status" value="1"/>
</dbReference>
<name>A0ABY7WBA6_9SPHI</name>
<proteinExistence type="predicted"/>
<keyword evidence="3" id="KW-1185">Reference proteome</keyword>
<sequence length="169" mass="18466">MEMEYETTNYKEAVSSCSKLLAERNLTIAFAESATAGKLAYEFSLTAYSGAILKGAIVCYNACVKEDMLGISRETIAKYTPESAEVTREMCCSLQRKMPSEVSVAVTGLTAPGGSESTHKPVGTMFYCIMYNQTLHERHILLEGNPSDIVDQSIAAISRTLCAVLDPKW</sequence>
<evidence type="ECO:0000259" key="1">
    <source>
        <dbReference type="Pfam" id="PF02464"/>
    </source>
</evidence>
<accession>A0ABY7WBA6</accession>
<evidence type="ECO:0000313" key="2">
    <source>
        <dbReference type="EMBL" id="WDF66918.1"/>
    </source>
</evidence>
<dbReference type="RefSeq" id="WP_274265658.1">
    <property type="nucleotide sequence ID" value="NZ_CP117880.1"/>
</dbReference>
<dbReference type="Proteomes" id="UP001221558">
    <property type="component" value="Chromosome"/>
</dbReference>
<protein>
    <submittedName>
        <fullName evidence="2">CinA family protein</fullName>
    </submittedName>
</protein>
<evidence type="ECO:0000313" key="3">
    <source>
        <dbReference type="Proteomes" id="UP001221558"/>
    </source>
</evidence>
<feature type="domain" description="CinA C-terminal" evidence="1">
    <location>
        <begin position="15"/>
        <end position="156"/>
    </location>
</feature>
<dbReference type="NCBIfam" id="TIGR00199">
    <property type="entry name" value="PncC_domain"/>
    <property type="match status" value="1"/>
</dbReference>
<organism evidence="2 3">
    <name type="scientific">Sphingobacterium oryzagri</name>
    <dbReference type="NCBI Taxonomy" id="3025669"/>
    <lineage>
        <taxon>Bacteria</taxon>
        <taxon>Pseudomonadati</taxon>
        <taxon>Bacteroidota</taxon>
        <taxon>Sphingobacteriia</taxon>
        <taxon>Sphingobacteriales</taxon>
        <taxon>Sphingobacteriaceae</taxon>
        <taxon>Sphingobacterium</taxon>
    </lineage>
</organism>
<gene>
    <name evidence="2" type="ORF">PQ465_11435</name>
</gene>
<dbReference type="InterPro" id="IPR008136">
    <property type="entry name" value="CinA_C"/>
</dbReference>
<dbReference type="InterPro" id="IPR036653">
    <property type="entry name" value="CinA-like_C"/>
</dbReference>
<dbReference type="SUPFAM" id="SSF142433">
    <property type="entry name" value="CinA-like"/>
    <property type="match status" value="1"/>
</dbReference>